<feature type="domain" description="Radical SAM core" evidence="5">
    <location>
        <begin position="94"/>
        <end position="311"/>
    </location>
</feature>
<protein>
    <recommendedName>
        <fullName evidence="5">Radical SAM core domain-containing protein</fullName>
    </recommendedName>
</protein>
<accession>A0A2N1PU64</accession>
<evidence type="ECO:0000256" key="1">
    <source>
        <dbReference type="ARBA" id="ARBA00022691"/>
    </source>
</evidence>
<dbReference type="EMBL" id="PGXC01000001">
    <property type="protein sequence ID" value="PKK91868.1"/>
    <property type="molecule type" value="Genomic_DNA"/>
</dbReference>
<sequence length="481" mass="55257">MNQLHDHSYFKMTRGMCPRCRSIVDAVIFQREGSVFQKNRCPDCDITTETMIAEDSEWYFRNADFSVKSKSCAGTQTDHVRGCPHDCGLCPWHEGGPNLPVFSITNACDLRCPICFTYNREDKIYYMTREEMQETVDFLLETRSEYDLINITGGEPTLHPDLEGLLEIAGKPGFGRITINSNGLRISRDDNLVEMLARHGAYVILSFDTLDPETSVKIHGRDIVAHKLRALDRMARANIGVTLLHVMIRGVNDHESWKIIELATRYSNVRSVTIQNMTFTGQGGQQFQPRLRLTLDMAARILEESSDSKIRREHFFPLPSAHPLCYNVAYFFRNRSSLTSFTDLISVDEIMDLIGDNYIIHPDEKFQERFNQAIAEAWSRDSHPELLAFLKTLLCRMYPSDGSITPFERQKIGEESILTVYLHAHMDEENFDLSRIIHCSDLVPVDGERLIPACAYNLFYRMKDEKFWMDESSSVQGDDNE</sequence>
<dbReference type="GO" id="GO:0051536">
    <property type="term" value="F:iron-sulfur cluster binding"/>
    <property type="evidence" value="ECO:0007669"/>
    <property type="project" value="UniProtKB-KW"/>
</dbReference>
<dbReference type="Gene3D" id="3.20.20.70">
    <property type="entry name" value="Aldolase class I"/>
    <property type="match status" value="1"/>
</dbReference>
<dbReference type="InterPro" id="IPR013785">
    <property type="entry name" value="Aldolase_TIM"/>
</dbReference>
<organism evidence="6 7">
    <name type="scientific">Candidatus Wallbacteria bacterium HGW-Wallbacteria-1</name>
    <dbReference type="NCBI Taxonomy" id="2013854"/>
    <lineage>
        <taxon>Bacteria</taxon>
        <taxon>Candidatus Walliibacteriota</taxon>
    </lineage>
</organism>
<dbReference type="CDD" id="cd01335">
    <property type="entry name" value="Radical_SAM"/>
    <property type="match status" value="1"/>
</dbReference>
<dbReference type="InterPro" id="IPR007197">
    <property type="entry name" value="rSAM"/>
</dbReference>
<evidence type="ECO:0000256" key="2">
    <source>
        <dbReference type="ARBA" id="ARBA00022723"/>
    </source>
</evidence>
<dbReference type="GO" id="GO:0046872">
    <property type="term" value="F:metal ion binding"/>
    <property type="evidence" value="ECO:0007669"/>
    <property type="project" value="UniProtKB-KW"/>
</dbReference>
<evidence type="ECO:0000256" key="4">
    <source>
        <dbReference type="ARBA" id="ARBA00023014"/>
    </source>
</evidence>
<name>A0A2N1PU64_9BACT</name>
<reference evidence="6 7" key="1">
    <citation type="journal article" date="2017" name="ISME J.">
        <title>Potential for microbial H2 and metal transformations associated with novel bacteria and archaea in deep terrestrial subsurface sediments.</title>
        <authorList>
            <person name="Hernsdorf A.W."/>
            <person name="Amano Y."/>
            <person name="Miyakawa K."/>
            <person name="Ise K."/>
            <person name="Suzuki Y."/>
            <person name="Anantharaman K."/>
            <person name="Probst A."/>
            <person name="Burstein D."/>
            <person name="Thomas B.C."/>
            <person name="Banfield J.F."/>
        </authorList>
    </citation>
    <scope>NUCLEOTIDE SEQUENCE [LARGE SCALE GENOMIC DNA]</scope>
    <source>
        <strain evidence="6">HGW-Wallbacteria-1</strain>
    </source>
</reference>
<proteinExistence type="predicted"/>
<dbReference type="InterPro" id="IPR056488">
    <property type="entry name" value="Zn_ribbon_HMPTM"/>
</dbReference>
<evidence type="ECO:0000313" key="7">
    <source>
        <dbReference type="Proteomes" id="UP000233256"/>
    </source>
</evidence>
<keyword evidence="2" id="KW-0479">Metal-binding</keyword>
<dbReference type="SUPFAM" id="SSF102114">
    <property type="entry name" value="Radical SAM enzymes"/>
    <property type="match status" value="1"/>
</dbReference>
<keyword evidence="3" id="KW-0408">Iron</keyword>
<dbReference type="PROSITE" id="PS51918">
    <property type="entry name" value="RADICAL_SAM"/>
    <property type="match status" value="1"/>
</dbReference>
<dbReference type="InterPro" id="IPR034474">
    <property type="entry name" value="Methyltransferase_Class_D"/>
</dbReference>
<evidence type="ECO:0000256" key="3">
    <source>
        <dbReference type="ARBA" id="ARBA00023004"/>
    </source>
</evidence>
<dbReference type="InterPro" id="IPR058240">
    <property type="entry name" value="rSAM_sf"/>
</dbReference>
<dbReference type="GO" id="GO:0003824">
    <property type="term" value="F:catalytic activity"/>
    <property type="evidence" value="ECO:0007669"/>
    <property type="project" value="InterPro"/>
</dbReference>
<keyword evidence="4" id="KW-0411">Iron-sulfur</keyword>
<evidence type="ECO:0000259" key="5">
    <source>
        <dbReference type="PROSITE" id="PS51918"/>
    </source>
</evidence>
<dbReference type="Proteomes" id="UP000233256">
    <property type="component" value="Unassembled WGS sequence"/>
</dbReference>
<keyword evidence="1" id="KW-0949">S-adenosyl-L-methionine</keyword>
<dbReference type="SFLD" id="SFLDS00029">
    <property type="entry name" value="Radical_SAM"/>
    <property type="match status" value="1"/>
</dbReference>
<evidence type="ECO:0000313" key="6">
    <source>
        <dbReference type="EMBL" id="PKK91868.1"/>
    </source>
</evidence>
<gene>
    <name evidence="6" type="ORF">CVV64_00115</name>
</gene>
<dbReference type="PANTHER" id="PTHR43306">
    <property type="entry name" value="7,8-DIHYDRO-6-HYDROXYMETHYLPTERIN DIMETHYLTRANSFERASE"/>
    <property type="match status" value="1"/>
</dbReference>
<dbReference type="AlphaFoldDB" id="A0A2N1PU64"/>
<dbReference type="SFLD" id="SFLDG01067">
    <property type="entry name" value="SPASM/twitch_domain_containing"/>
    <property type="match status" value="1"/>
</dbReference>
<dbReference type="PANTHER" id="PTHR43306:SF1">
    <property type="entry name" value="7,8-DIHYDRO-6-HYDROXYMETHYLPTERIN DIMETHYLTRANSFERASE"/>
    <property type="match status" value="1"/>
</dbReference>
<dbReference type="Pfam" id="PF23545">
    <property type="entry name" value="Zn_ribbon_HMPTM"/>
    <property type="match status" value="1"/>
</dbReference>
<dbReference type="Pfam" id="PF04055">
    <property type="entry name" value="Radical_SAM"/>
    <property type="match status" value="1"/>
</dbReference>
<comment type="caution">
    <text evidence="6">The sequence shown here is derived from an EMBL/GenBank/DDBJ whole genome shotgun (WGS) entry which is preliminary data.</text>
</comment>